<dbReference type="BioGRID-ORCS" id="77777">
    <property type="hits" value="1 hit in 75 CRISPR screens"/>
</dbReference>
<keyword evidence="3" id="KW-0732">Signal</keyword>
<organism evidence="5">
    <name type="scientific">Mus musculus</name>
    <name type="common">Mouse</name>
    <dbReference type="NCBI Taxonomy" id="10090"/>
    <lineage>
        <taxon>Eukaryota</taxon>
        <taxon>Metazoa</taxon>
        <taxon>Chordata</taxon>
        <taxon>Craniata</taxon>
        <taxon>Vertebrata</taxon>
        <taxon>Euteleostomi</taxon>
        <taxon>Mammalia</taxon>
        <taxon>Eutheria</taxon>
        <taxon>Euarchontoglires</taxon>
        <taxon>Glires</taxon>
        <taxon>Rodentia</taxon>
        <taxon>Myomorpha</taxon>
        <taxon>Muroidea</taxon>
        <taxon>Muridae</taxon>
        <taxon>Murinae</taxon>
        <taxon>Mus</taxon>
        <taxon>Mus</taxon>
    </lineage>
</organism>
<reference evidence="5" key="9">
    <citation type="journal article" date="2005" name="Science">
        <title>Antisense Transcription in the Mammalian Transcriptome.</title>
        <authorList>
            <consortium name="RIKEN Genome Exploration Research Group and Genome Science Group (Genome Network Project Core Group) and the FANTOM Consortium"/>
        </authorList>
    </citation>
    <scope>NUCLEOTIDE SEQUENCE</scope>
    <source>
        <strain evidence="5">C57BL/6J</strain>
        <tissue evidence="5">Heart</tissue>
    </source>
</reference>
<reference evidence="5" key="2">
    <citation type="journal article" date="2000" name="Genome Res.">
        <title>Normalization and subtraction of cap-trapper-selected cDNAs to prepare full-length cDNA libraries for rapid discovery of new genes.</title>
        <authorList>
            <person name="Carninci P."/>
            <person name="Shibata Y."/>
            <person name="Hayatsu N."/>
            <person name="Sugahara Y."/>
            <person name="Shibata K."/>
            <person name="Itoh M."/>
            <person name="Konno H."/>
            <person name="Okazaki Y."/>
            <person name="Muramatsu M."/>
            <person name="Hayashizaki Y."/>
        </authorList>
    </citation>
    <scope>NUCLEOTIDE SEQUENCE</scope>
    <source>
        <strain evidence="5">C57BL/6J</strain>
        <tissue evidence="5">Heart</tissue>
    </source>
</reference>
<reference evidence="4" key="7">
    <citation type="journal article" date="2004" name="Genome Res.">
        <title>The status, quality, and expansion of the NIH full-length cDNA project: the Mammalian Gene Collection (MGC).</title>
        <authorList>
            <consortium name="The MGC Project Team"/>
            <person name="Gerhard D.S."/>
            <person name="Wagner L."/>
            <person name="Feingold E.A."/>
            <person name="Shenmen C.M."/>
            <person name="Grouse L.H."/>
            <person name="Schuler G."/>
            <person name="Klein S.L."/>
            <person name="Old S."/>
            <person name="Rasooly R."/>
            <person name="Good P."/>
            <person name="Guyer M."/>
            <person name="Peck A.M."/>
            <person name="Derge J.G."/>
            <person name="Lipman D."/>
            <person name="Collins F.S."/>
            <person name="Jang W."/>
            <person name="Sherry S."/>
            <person name="Feolo M."/>
            <person name="Misquitta L."/>
            <person name="Lee E."/>
            <person name="Rotmistrovsky K."/>
            <person name="Greenhut S.F."/>
            <person name="Schaefer C.F."/>
            <person name="Buetow K."/>
            <person name="Bonner T.I."/>
            <person name="Haussler D."/>
            <person name="Kent J."/>
            <person name="Kiekhaus M."/>
            <person name="Furey T."/>
            <person name="Brent M."/>
            <person name="Prange C."/>
            <person name="Schreiber K."/>
            <person name="Shapiro N."/>
            <person name="Bhat N.K."/>
            <person name="Hopkins R.F."/>
            <person name="Hsie F."/>
            <person name="Driscoll T."/>
            <person name="Soares M.B."/>
            <person name="Casavant T.L."/>
            <person name="Scheetz T.E."/>
            <person name="Brown-stein M.J."/>
            <person name="Usdin T.B."/>
            <person name="Toshiyuki S."/>
            <person name="Carninci P."/>
            <person name="Piao Y."/>
            <person name="Dudekula D.B."/>
            <person name="Ko M.S."/>
            <person name="Kawakami K."/>
            <person name="Suzuki Y."/>
            <person name="Sugano S."/>
            <person name="Gruber C.E."/>
            <person name="Smith M.R."/>
            <person name="Simmons B."/>
            <person name="Moore T."/>
            <person name="Waterman R."/>
            <person name="Johnson S.L."/>
            <person name="Ruan Y."/>
            <person name="Wei C.L."/>
            <person name="Mathavan S."/>
            <person name="Gunaratne P.H."/>
            <person name="Wu J."/>
            <person name="Garcia A.M."/>
            <person name="Hulyk S.W."/>
            <person name="Fuh E."/>
            <person name="Yuan Y."/>
            <person name="Sneed A."/>
            <person name="Kowis C."/>
            <person name="Hodgson A."/>
            <person name="Muzny D.M."/>
            <person name="McPherson J."/>
            <person name="Gibbs R.A."/>
            <person name="Fahey J."/>
            <person name="Helton E."/>
            <person name="Ketteman M."/>
            <person name="Madan A."/>
            <person name="Rodrigues S."/>
            <person name="Sanchez A."/>
            <person name="Whiting M."/>
            <person name="Madari A."/>
            <person name="Young A.C."/>
            <person name="Wetherby K.D."/>
            <person name="Granite S.J."/>
            <person name="Kwong P.N."/>
            <person name="Brinkley C.P."/>
            <person name="Pearson R.L."/>
            <person name="Bouffard G.G."/>
            <person name="Blakesly R.W."/>
            <person name="Green E.D."/>
            <person name="Dickson M.C."/>
            <person name="Rodriguez A.C."/>
            <person name="Grimwood J."/>
            <person name="Schmutz J."/>
            <person name="Myers R.M."/>
            <person name="Butterfield Y.S."/>
            <person name="Griffith M."/>
            <person name="Griffith O.L."/>
            <person name="Krzywinski M.I."/>
            <person name="Liao N."/>
            <person name="Morin R."/>
            <person name="Morrin R."/>
            <person name="Palmquist D."/>
            <person name="Petrescu A.S."/>
            <person name="Skalska U."/>
            <person name="Smailus D.E."/>
            <person name="Stott J.M."/>
            <person name="Schnerch A."/>
            <person name="Schein J.E."/>
            <person name="Jones S.J."/>
            <person name="Holt R.A."/>
            <person name="Baross A."/>
            <person name="Marra M.A."/>
            <person name="Clifton S."/>
            <person name="Makowski K.A."/>
            <person name="Bosak S."/>
            <person name="Malek J."/>
        </authorList>
    </citation>
    <scope>NUCLEOTIDE SEQUENCE [LARGE SCALE MRNA]</scope>
    <source>
        <tissue evidence="4">Brain</tissue>
    </source>
</reference>
<dbReference type="GO" id="GO:0032816">
    <property type="term" value="P:positive regulation of natural killer cell activation"/>
    <property type="evidence" value="ECO:0000314"/>
    <property type="project" value="MGI"/>
</dbReference>
<evidence type="ECO:0000256" key="2">
    <source>
        <dbReference type="SAM" id="Phobius"/>
    </source>
</evidence>
<gene>
    <name evidence="4 6 7" type="primary">Ulbp1</name>
</gene>
<dbReference type="EMBL" id="BC132070">
    <property type="protein sequence ID" value="AAI32071.1"/>
    <property type="molecule type" value="mRNA"/>
</dbReference>
<dbReference type="GO" id="GO:0042271">
    <property type="term" value="P:susceptibility to natural killer cell mediated cytotoxicity"/>
    <property type="evidence" value="ECO:0000314"/>
    <property type="project" value="MGI"/>
</dbReference>
<dbReference type="GO" id="GO:0002486">
    <property type="term" value="P:antigen processing and presentation of endogenous peptide antigen via MHC class I via ER pathway, TAP-independent"/>
    <property type="evidence" value="ECO:0000318"/>
    <property type="project" value="GO_Central"/>
</dbReference>
<dbReference type="HOGENOM" id="CLU_071848_0_0_1"/>
<evidence type="ECO:0000313" key="7">
    <source>
        <dbReference type="MGI" id="MGI:1925027"/>
    </source>
</evidence>
<dbReference type="InterPro" id="IPR011162">
    <property type="entry name" value="MHC_I/II-like_Ag-recog"/>
</dbReference>
<keyword evidence="2" id="KW-1133">Transmembrane helix</keyword>
<dbReference type="GO" id="GO:0009986">
    <property type="term" value="C:cell surface"/>
    <property type="evidence" value="ECO:0000266"/>
    <property type="project" value="GO_Central"/>
</dbReference>
<dbReference type="GO" id="GO:0046703">
    <property type="term" value="F:natural killer cell lectin-like receptor binding"/>
    <property type="evidence" value="ECO:0000353"/>
    <property type="project" value="MGI"/>
</dbReference>
<dbReference type="AGR" id="MGI:1925027"/>
<sequence>MELTASNKVLSCCLSLLCLLSVCLCPRIEETASLCNIYKVNRSESGQHSHEVQGLLNRQPLFVYKDKKCHAIGAHRNSMNATKICEKEVDTLKDGIDIFKGLLLHIVQETNTTGKPLTLQAEVCGQYEVDKHFTGYAIVSLNGKNIFRVDTSTGNWTQLDHEFEKFIEMCKEDKVLAAFLKKTTEGDCRTWLDELMLHWKEHLEPAGSFSTLMIILCVIAIAFLGLIFGVSCKLRHLRTKKIGLQSSPPPLLDDSLTVPTSPQSSVCGTMIQCLCPRKLKSPVFMQIDLQSSAPPLLDDSLTVPETCSVKKEDEFPTASQNSVLLTSDDIDGIP</sequence>
<dbReference type="MGI" id="MGI:1925027">
    <property type="gene designation" value="Ulbp1"/>
</dbReference>
<reference evidence="5" key="8">
    <citation type="journal article" date="2005" name="Science">
        <title>The Transcriptional Landscape of the Mammalian Genome.</title>
        <authorList>
            <consortium name="The FANTOM Consortium"/>
            <consortium name="Riken Genome Exploration Research Group and Genome Science Group (Genome Network Project Core Group)"/>
        </authorList>
    </citation>
    <scope>NUCLEOTIDE SEQUENCE</scope>
    <source>
        <strain evidence="5">C57BL/6J</strain>
        <tissue evidence="5">Heart</tissue>
    </source>
</reference>
<dbReference type="GO" id="GO:0005886">
    <property type="term" value="C:plasma membrane"/>
    <property type="evidence" value="ECO:0000314"/>
    <property type="project" value="MGI"/>
</dbReference>
<dbReference type="ExpressionAtlas" id="Q8HWA3">
    <property type="expression patterns" value="baseline and differential"/>
</dbReference>
<keyword evidence="1" id="KW-0325">Glycoprotein</keyword>
<evidence type="ECO:0000313" key="8">
    <source>
        <dbReference type="Proteomes" id="UP000000589"/>
    </source>
</evidence>
<reference evidence="5" key="3">
    <citation type="journal article" date="2000" name="Genome Res.">
        <title>RIKEN integrated sequence analysis (RISA) system--384-format sequencing pipeline with 384 multicapillary sequencer.</title>
        <authorList>
            <person name="Shibata K."/>
            <person name="Itoh M."/>
            <person name="Aizawa K."/>
            <person name="Nagaoka S."/>
            <person name="Sasaki N."/>
            <person name="Carninci P."/>
            <person name="Konno H."/>
            <person name="Akiyama J."/>
            <person name="Nishi K."/>
            <person name="Kitsunai T."/>
            <person name="Tashiro H."/>
            <person name="Itoh M."/>
            <person name="Sumi N."/>
            <person name="Ishii Y."/>
            <person name="Nakamura S."/>
            <person name="Hazama M."/>
            <person name="Nishine T."/>
            <person name="Harada A."/>
            <person name="Yamamoto R."/>
            <person name="Matsumoto H."/>
            <person name="Sakaguchi S."/>
            <person name="Ikegami T."/>
            <person name="Kashiwagi K."/>
            <person name="Fujiwake S."/>
            <person name="Inoue K."/>
            <person name="Togawa Y."/>
            <person name="Izawa M."/>
            <person name="Ohara E."/>
            <person name="Watahiki M."/>
            <person name="Yoneda Y."/>
            <person name="Ishikawa T."/>
            <person name="Ozawa K."/>
            <person name="Tanaka T."/>
            <person name="Matsuura S."/>
            <person name="Kawai J."/>
            <person name="Okazaki Y."/>
            <person name="Muramatsu M."/>
            <person name="Inoue Y."/>
            <person name="Kira A."/>
            <person name="Hayashizaki Y."/>
        </authorList>
    </citation>
    <scope>NUCLEOTIDE SEQUENCE</scope>
    <source>
        <strain evidence="5">C57BL/6J</strain>
        <tissue evidence="5">Heart</tissue>
    </source>
</reference>
<evidence type="ECO:0000313" key="5">
    <source>
        <dbReference type="EMBL" id="BAC39260.1"/>
    </source>
</evidence>
<proteinExistence type="evidence at protein level"/>
<dbReference type="eggNOG" id="ENOG502TM23">
    <property type="taxonomic scope" value="Eukaryota"/>
</dbReference>
<dbReference type="CTD" id="80329"/>
<dbReference type="UCSC" id="uc029qvm.1">
    <property type="organism name" value="mouse"/>
</dbReference>
<reference evidence="5" key="1">
    <citation type="journal article" date="1999" name="Methods Enzymol.">
        <title>High-efficiency full-length cDNA cloning.</title>
        <authorList>
            <person name="Carninci P."/>
            <person name="Hayashizaki Y."/>
        </authorList>
    </citation>
    <scope>NUCLEOTIDE SEQUENCE</scope>
    <source>
        <strain evidence="5">C57BL/6J</strain>
        <tissue evidence="5">Heart</tissue>
    </source>
</reference>
<protein>
    <submittedName>
        <fullName evidence="4 6">UL16 binding protein 1</fullName>
    </submittedName>
</protein>
<dbReference type="GO" id="GO:0048018">
    <property type="term" value="F:receptor ligand activity"/>
    <property type="evidence" value="ECO:0000266"/>
    <property type="project" value="GO_Central"/>
</dbReference>
<keyword evidence="2" id="KW-0472">Membrane</keyword>
<dbReference type="STRING" id="10090.ENSMUSP00000136637"/>
<evidence type="ECO:0000313" key="6">
    <source>
        <dbReference type="Ensembl" id="ENSMUSP00000136637.2"/>
    </source>
</evidence>
<dbReference type="ProteomicsDB" id="344718"/>
<dbReference type="GO" id="GO:0043032">
    <property type="term" value="P:positive regulation of macrophage activation"/>
    <property type="evidence" value="ECO:0000314"/>
    <property type="project" value="MGI"/>
</dbReference>
<dbReference type="DNASU" id="77777"/>
<dbReference type="EMBL" id="AK084712">
    <property type="protein sequence ID" value="BAC39260.1"/>
    <property type="molecule type" value="mRNA"/>
</dbReference>
<dbReference type="RefSeq" id="NP_084251.1">
    <property type="nucleotide sequence ID" value="NM_029975.2"/>
</dbReference>
<dbReference type="PaxDb" id="10090-ENSMUSP00000136637"/>
<reference evidence="5" key="6">
    <citation type="submission" date="2002-04" db="EMBL/GenBank/DDBJ databases">
        <authorList>
            <person name="Adachi J."/>
            <person name="Aizawa K."/>
            <person name="Akimura T."/>
            <person name="Arakawa T."/>
            <person name="Bono H."/>
            <person name="Carninci P."/>
            <person name="Fukuda S."/>
            <person name="Furuno M."/>
            <person name="Hanagaki T."/>
            <person name="Hara A."/>
            <person name="Hashizume W."/>
            <person name="Hayashida K."/>
            <person name="Hayatsu N."/>
            <person name="Hiramoto K."/>
            <person name="Hiraoka T."/>
            <person name="Hirozane T."/>
            <person name="Hori F."/>
            <person name="Imotani K."/>
            <person name="Ishii Y."/>
            <person name="Itoh M."/>
            <person name="Kagawa I."/>
            <person name="Kasukawa T."/>
            <person name="Katoh H."/>
            <person name="Kawai J."/>
            <person name="Kojima Y."/>
            <person name="Kondo S."/>
            <person name="Konno H."/>
            <person name="Kouda M."/>
            <person name="Koya S."/>
            <person name="Kurihara C."/>
            <person name="Matsuyama T."/>
            <person name="Miyazaki A."/>
            <person name="Murata M."/>
            <person name="Nakamura M."/>
            <person name="Nishi K."/>
            <person name="Nomura K."/>
            <person name="Numazaki R."/>
            <person name="Ohno M."/>
            <person name="Ohsato N."/>
            <person name="Okazaki Y."/>
            <person name="Saito R."/>
            <person name="Saitoh H."/>
            <person name="Sakai C."/>
            <person name="Sakai K."/>
            <person name="Sakazume N."/>
            <person name="Sano H."/>
            <person name="Sasaki D."/>
            <person name="Shibata K."/>
            <person name="Shinagawa A."/>
            <person name="Shiraki T."/>
            <person name="Sogabe Y."/>
            <person name="Tagami M."/>
            <person name="Tagawa A."/>
            <person name="Takahashi F."/>
            <person name="Takaku-Akahira S."/>
            <person name="Takeda Y."/>
            <person name="Tanaka T."/>
            <person name="Tomaru A."/>
            <person name="Toya T."/>
            <person name="Yasunishi A."/>
            <person name="Muramatsu M."/>
            <person name="Hayashizaki Y."/>
        </authorList>
    </citation>
    <scope>NUCLEOTIDE SEQUENCE</scope>
    <source>
        <strain evidence="5">C57BL/6J</strain>
        <tissue evidence="5">Heart</tissue>
    </source>
</reference>
<keyword evidence="8" id="KW-1185">Reference proteome</keyword>
<evidence type="ECO:0007829" key="9">
    <source>
        <dbReference type="PeptideAtlas" id="Q8HWA3"/>
    </source>
</evidence>
<dbReference type="GO" id="GO:0045429">
    <property type="term" value="P:positive regulation of nitric oxide biosynthetic process"/>
    <property type="evidence" value="ECO:0000314"/>
    <property type="project" value="MGI"/>
</dbReference>
<dbReference type="InterPro" id="IPR050208">
    <property type="entry name" value="MHC_class-I_related"/>
</dbReference>
<feature type="signal peptide" evidence="3">
    <location>
        <begin position="1"/>
        <end position="25"/>
    </location>
</feature>
<reference evidence="6 8" key="10">
    <citation type="journal article" date="2009" name="PLoS Biol.">
        <title>Lineage-specific biology revealed by a finished genome assembly of the mouse.</title>
        <authorList>
            <consortium name="Mouse Genome Sequencing Consortium"/>
            <person name="Church D.M."/>
            <person name="Goodstadt L."/>
            <person name="Hillier L.W."/>
            <person name="Zody M.C."/>
            <person name="Goldstein S."/>
            <person name="She X."/>
            <person name="Bult C.J."/>
            <person name="Agarwala R."/>
            <person name="Cherry J.L."/>
            <person name="DiCuccio M."/>
            <person name="Hlavina W."/>
            <person name="Kapustin Y."/>
            <person name="Meric P."/>
            <person name="Maglott D."/>
            <person name="Birtle Z."/>
            <person name="Marques A.C."/>
            <person name="Graves T."/>
            <person name="Zhou S."/>
            <person name="Teague B."/>
            <person name="Potamousis K."/>
            <person name="Churas C."/>
            <person name="Place M."/>
            <person name="Herschleb J."/>
            <person name="Runnheim R."/>
            <person name="Forrest D."/>
            <person name="Amos-Landgraf J."/>
            <person name="Schwartz D.C."/>
            <person name="Cheng Z."/>
            <person name="Lindblad-Toh K."/>
            <person name="Eichler E.E."/>
            <person name="Ponting C.P."/>
        </authorList>
    </citation>
    <scope>NUCLEOTIDE SEQUENCE [LARGE SCALE GENOMIC DNA]</scope>
    <source>
        <strain evidence="6 8">C57BL/6J</strain>
    </source>
</reference>
<reference evidence="5" key="5">
    <citation type="journal article" date="2002" name="Nature">
        <title>Analysis of the mouse transcriptome based on functional annotation of 60,770 full-length cDNAs.</title>
        <authorList>
            <consortium name="The FANTOM Consortium and the RIKEN Genome Exploration Research Group Phase I and II Team"/>
        </authorList>
    </citation>
    <scope>NUCLEOTIDE SEQUENCE</scope>
    <source>
        <strain evidence="5">C57BL/6J</strain>
        <tissue evidence="5">Heart</tissue>
    </source>
</reference>
<evidence type="ECO:0000313" key="4">
    <source>
        <dbReference type="EMBL" id="AAI32071.1"/>
    </source>
</evidence>
<dbReference type="GO" id="GO:0001916">
    <property type="term" value="P:positive regulation of T cell mediated cytotoxicity"/>
    <property type="evidence" value="ECO:0000318"/>
    <property type="project" value="GO_Central"/>
</dbReference>
<dbReference type="GO" id="GO:0009897">
    <property type="term" value="C:external side of plasma membrane"/>
    <property type="evidence" value="ECO:0000314"/>
    <property type="project" value="MGI"/>
</dbReference>
<dbReference type="Ensembl" id="ENSMUST00000177585.9">
    <property type="protein sequence ID" value="ENSMUSP00000136637.2"/>
    <property type="gene ID" value="ENSMUSG00000079685.11"/>
</dbReference>
<dbReference type="AlphaFoldDB" id="Q8HWA3"/>
<keyword evidence="9 10" id="KW-1267">Proteomics identification</keyword>
<dbReference type="GO" id="GO:0002476">
    <property type="term" value="P:antigen processing and presentation of endogenous peptide antigen via MHC class Ib"/>
    <property type="evidence" value="ECO:0000318"/>
    <property type="project" value="GO_Central"/>
</dbReference>
<reference evidence="6" key="12">
    <citation type="submission" date="2025-05" db="UniProtKB">
        <authorList>
            <consortium name="Ensembl"/>
        </authorList>
    </citation>
    <scope>IDENTIFICATION</scope>
    <source>
        <strain evidence="6">C57BL/6J</strain>
    </source>
</reference>
<dbReference type="Proteomes" id="UP000000589">
    <property type="component" value="Chromosome 10"/>
</dbReference>
<dbReference type="KEGG" id="mmu:77777"/>
<dbReference type="Bgee" id="ENSMUSG00000079685">
    <property type="expression patterns" value="Expressed in thymus and 55 other cell types or tissues"/>
</dbReference>
<name>Q8HWA3_MOUSE</name>
<dbReference type="GO" id="GO:0002839">
    <property type="term" value="P:positive regulation of immune response to tumor cell"/>
    <property type="evidence" value="ECO:0000314"/>
    <property type="project" value="MGI"/>
</dbReference>
<dbReference type="OrthoDB" id="9836934at2759"/>
<reference evidence="5" key="4">
    <citation type="journal article" date="2001" name="Nature">
        <title>Functional annotation of a full-length mouse cDNA collection.</title>
        <authorList>
            <consortium name="The RIKEN Genome Exploration Research Group Phase II Team and the FANTOM Consortium"/>
        </authorList>
    </citation>
    <scope>NUCLEOTIDE SEQUENCE</scope>
    <source>
        <strain evidence="5">C57BL/6J</strain>
        <tissue evidence="5">Heart</tissue>
    </source>
</reference>
<dbReference type="GO" id="GO:0034235">
    <property type="term" value="F:GPI anchor binding"/>
    <property type="evidence" value="ECO:0000266"/>
    <property type="project" value="GO_Central"/>
</dbReference>
<dbReference type="VEuPathDB" id="HostDB:ENSMUSG00000079685"/>
<evidence type="ECO:0000256" key="3">
    <source>
        <dbReference type="SAM" id="SignalP"/>
    </source>
</evidence>
<feature type="chain" id="PRO_5015099156" evidence="3">
    <location>
        <begin position="26"/>
        <end position="334"/>
    </location>
</feature>
<dbReference type="EMBL" id="BC132072">
    <property type="protein sequence ID" value="AAI32073.1"/>
    <property type="molecule type" value="mRNA"/>
</dbReference>
<dbReference type="GO" id="GO:0032729">
    <property type="term" value="P:positive regulation of type II interferon production"/>
    <property type="evidence" value="ECO:0000314"/>
    <property type="project" value="MGI"/>
</dbReference>
<dbReference type="PANTHER" id="PTHR16675:SF268">
    <property type="entry name" value="UL16-BINDING PROTEIN 1"/>
    <property type="match status" value="1"/>
</dbReference>
<feature type="transmembrane region" description="Helical" evidence="2">
    <location>
        <begin position="212"/>
        <end position="232"/>
    </location>
</feature>
<accession>Q8HWA3</accession>
<dbReference type="GeneID" id="77777"/>
<dbReference type="GeneTree" id="ENSGT01120000271825"/>
<reference evidence="6" key="11">
    <citation type="journal article" date="2011" name="PLoS Biol.">
        <title>Modernizing reference genome assemblies.</title>
        <authorList>
            <person name="Church D.M."/>
            <person name="Schneider V.A."/>
            <person name="Graves T."/>
            <person name="Auger K."/>
            <person name="Cunningham F."/>
            <person name="Bouk N."/>
            <person name="Chen H.C."/>
            <person name="Agarwala R."/>
            <person name="McLaren W.M."/>
            <person name="Ritchie G.R."/>
            <person name="Albracht D."/>
            <person name="Kremitzki M."/>
            <person name="Rock S."/>
            <person name="Kotkiewicz H."/>
            <person name="Kremitzki C."/>
            <person name="Wollam A."/>
            <person name="Trani L."/>
            <person name="Fulton L."/>
            <person name="Fulton R."/>
            <person name="Matthews L."/>
            <person name="Whitehead S."/>
            <person name="Chow W."/>
            <person name="Torrance J."/>
            <person name="Dunn M."/>
            <person name="Harden G."/>
            <person name="Threadgold G."/>
            <person name="Wood J."/>
            <person name="Collins J."/>
            <person name="Heath P."/>
            <person name="Griffiths G."/>
            <person name="Pelan S."/>
            <person name="Grafham D."/>
            <person name="Eichler E.E."/>
            <person name="Weinstock G."/>
            <person name="Mardis E.R."/>
            <person name="Wilson R.K."/>
            <person name="Howe K."/>
            <person name="Flicek P."/>
            <person name="Hubbard T."/>
        </authorList>
    </citation>
    <scope>NUCLEOTIDE SEQUENCE [LARGE SCALE GENOMIC DNA]</scope>
    <source>
        <strain evidence="6">C57BL/6J</strain>
    </source>
</reference>
<dbReference type="PANTHER" id="PTHR16675">
    <property type="entry name" value="MHC CLASS I-RELATED"/>
    <property type="match status" value="1"/>
</dbReference>
<dbReference type="SUPFAM" id="SSF54452">
    <property type="entry name" value="MHC antigen-recognition domain"/>
    <property type="match status" value="1"/>
</dbReference>
<dbReference type="GO" id="GO:0005829">
    <property type="term" value="C:cytosol"/>
    <property type="evidence" value="ECO:0000266"/>
    <property type="project" value="GO_Central"/>
</dbReference>
<evidence type="ECO:0000256" key="1">
    <source>
        <dbReference type="ARBA" id="ARBA00023180"/>
    </source>
</evidence>
<evidence type="ECO:0007829" key="10">
    <source>
        <dbReference type="ProteomicsDB" id="Q8HWA3"/>
    </source>
</evidence>
<dbReference type="InterPro" id="IPR037055">
    <property type="entry name" value="MHC_I-like_Ag-recog_sf"/>
</dbReference>
<dbReference type="Gene3D" id="3.30.500.10">
    <property type="entry name" value="MHC class I-like antigen recognition-like"/>
    <property type="match status" value="1"/>
</dbReference>
<dbReference type="GO" id="GO:0006955">
    <property type="term" value="P:immune response"/>
    <property type="evidence" value="ECO:0000318"/>
    <property type="project" value="GO_Central"/>
</dbReference>
<dbReference type="GO" id="GO:0005615">
    <property type="term" value="C:extracellular space"/>
    <property type="evidence" value="ECO:0000266"/>
    <property type="project" value="GO_Central"/>
</dbReference>
<keyword evidence="2" id="KW-0812">Transmembrane</keyword>